<proteinExistence type="predicted"/>
<reference evidence="1 2" key="1">
    <citation type="submission" date="2016-04" db="EMBL/GenBank/DDBJ databases">
        <title>Genome analyses suggest a sexual origin of heterokaryosis in a supposedly ancient asexual fungus.</title>
        <authorList>
            <person name="Ropars J."/>
            <person name="Sedzielewska K."/>
            <person name="Noel J."/>
            <person name="Charron P."/>
            <person name="Farinelli L."/>
            <person name="Marton T."/>
            <person name="Kruger M."/>
            <person name="Pelin A."/>
            <person name="Brachmann A."/>
            <person name="Corradi N."/>
        </authorList>
    </citation>
    <scope>NUCLEOTIDE SEQUENCE [LARGE SCALE GENOMIC DNA]</scope>
    <source>
        <strain evidence="1 2">C2</strain>
    </source>
</reference>
<dbReference type="EMBL" id="LLXL01000896">
    <property type="protein sequence ID" value="PKK67978.1"/>
    <property type="molecule type" value="Genomic_DNA"/>
</dbReference>
<accession>A0A2N1N290</accession>
<protein>
    <submittedName>
        <fullName evidence="1">Uncharacterized protein</fullName>
    </submittedName>
</protein>
<dbReference type="Proteomes" id="UP000233469">
    <property type="component" value="Unassembled WGS sequence"/>
</dbReference>
<feature type="non-terminal residue" evidence="1">
    <location>
        <position position="66"/>
    </location>
</feature>
<comment type="caution">
    <text evidence="1">The sequence shown here is derived from an EMBL/GenBank/DDBJ whole genome shotgun (WGS) entry which is preliminary data.</text>
</comment>
<sequence length="66" mass="7829">MNFVNRHFDAIQKERGYIISHQIVDLTINFSDESLEGFTELLLYPLTEDICIIKLHCRQCGNYYMD</sequence>
<dbReference type="SUPFAM" id="SSF63737">
    <property type="entry name" value="Leukotriene A4 hydrolase N-terminal domain"/>
    <property type="match status" value="1"/>
</dbReference>
<organism evidence="1 2">
    <name type="scientific">Rhizophagus irregularis</name>
    <dbReference type="NCBI Taxonomy" id="588596"/>
    <lineage>
        <taxon>Eukaryota</taxon>
        <taxon>Fungi</taxon>
        <taxon>Fungi incertae sedis</taxon>
        <taxon>Mucoromycota</taxon>
        <taxon>Glomeromycotina</taxon>
        <taxon>Glomeromycetes</taxon>
        <taxon>Glomerales</taxon>
        <taxon>Glomeraceae</taxon>
        <taxon>Rhizophagus</taxon>
    </lineage>
</organism>
<gene>
    <name evidence="1" type="ORF">RhiirC2_750954</name>
</gene>
<evidence type="ECO:0000313" key="1">
    <source>
        <dbReference type="EMBL" id="PKK67978.1"/>
    </source>
</evidence>
<dbReference type="InterPro" id="IPR042097">
    <property type="entry name" value="Aminopeptidase_N-like_N_sf"/>
</dbReference>
<evidence type="ECO:0000313" key="2">
    <source>
        <dbReference type="Proteomes" id="UP000233469"/>
    </source>
</evidence>
<dbReference type="VEuPathDB" id="FungiDB:RhiirFUN_013560"/>
<dbReference type="AlphaFoldDB" id="A0A2N1N290"/>
<dbReference type="VEuPathDB" id="FungiDB:FUN_016759"/>
<dbReference type="VEuPathDB" id="FungiDB:RhiirA1_515591"/>
<name>A0A2N1N290_9GLOM</name>
<reference evidence="1 2" key="2">
    <citation type="submission" date="2017-10" db="EMBL/GenBank/DDBJ databases">
        <title>Extensive intraspecific genome diversity in a model arbuscular mycorrhizal fungus.</title>
        <authorList>
            <person name="Chen E.C.H."/>
            <person name="Morin E."/>
            <person name="Baudet D."/>
            <person name="Noel J."/>
            <person name="Ndikumana S."/>
            <person name="Charron P."/>
            <person name="St-Onge C."/>
            <person name="Giorgi J."/>
            <person name="Grigoriev I.V."/>
            <person name="Roux C."/>
            <person name="Martin F.M."/>
            <person name="Corradi N."/>
        </authorList>
    </citation>
    <scope>NUCLEOTIDE SEQUENCE [LARGE SCALE GENOMIC DNA]</scope>
    <source>
        <strain evidence="1 2">C2</strain>
    </source>
</reference>